<dbReference type="Gene3D" id="1.25.40.10">
    <property type="entry name" value="Tetratricopeptide repeat domain"/>
    <property type="match status" value="1"/>
</dbReference>
<comment type="caution">
    <text evidence="2">The sequence shown here is derived from an EMBL/GenBank/DDBJ whole genome shotgun (WGS) entry which is preliminary data.</text>
</comment>
<sequence length="252" mass="28135">MNTEDQQDRIDEYLRGNLADREAFERTLDANPQLNEEMKTTRLALDAVTLREEQELKERLRKLEAGMVNESPQAGAKVIPLRHNRRAGWLTTVAAAALVLFVAGYFLFRPAPGASGQLALSEFEPYPNIAYSITKGAGNAADQRATAYAAYENGDYATAEREFVALNTTDPVDRFYFGQTLLAQEKYAPARDIFLDLATATDFNLTQESAYYLAFANIGLGQTTEAREEITRIAGNTDHPMNREARQLLENL</sequence>
<dbReference type="RefSeq" id="WP_183495749.1">
    <property type="nucleotide sequence ID" value="NZ_JACIFF010000005.1"/>
</dbReference>
<evidence type="ECO:0000313" key="3">
    <source>
        <dbReference type="Proteomes" id="UP000576209"/>
    </source>
</evidence>
<protein>
    <submittedName>
        <fullName evidence="2">TolA-binding protein</fullName>
    </submittedName>
</protein>
<gene>
    <name evidence="2" type="ORF">GGR28_002123</name>
</gene>
<reference evidence="2 3" key="1">
    <citation type="submission" date="2020-08" db="EMBL/GenBank/DDBJ databases">
        <title>Genomic Encyclopedia of Type Strains, Phase IV (KMG-IV): sequencing the most valuable type-strain genomes for metagenomic binning, comparative biology and taxonomic classification.</title>
        <authorList>
            <person name="Goeker M."/>
        </authorList>
    </citation>
    <scope>NUCLEOTIDE SEQUENCE [LARGE SCALE GENOMIC DNA]</scope>
    <source>
        <strain evidence="2 3">DSM 105137</strain>
    </source>
</reference>
<accession>A0A840EBX1</accession>
<keyword evidence="3" id="KW-1185">Reference proteome</keyword>
<evidence type="ECO:0000256" key="1">
    <source>
        <dbReference type="SAM" id="Phobius"/>
    </source>
</evidence>
<keyword evidence="1" id="KW-1133">Transmembrane helix</keyword>
<name>A0A840EBX1_9BACT</name>
<keyword evidence="1" id="KW-0472">Membrane</keyword>
<dbReference type="Proteomes" id="UP000576209">
    <property type="component" value="Unassembled WGS sequence"/>
</dbReference>
<dbReference type="AlphaFoldDB" id="A0A840EBX1"/>
<dbReference type="SUPFAM" id="SSF48452">
    <property type="entry name" value="TPR-like"/>
    <property type="match status" value="1"/>
</dbReference>
<dbReference type="EMBL" id="JACIFF010000005">
    <property type="protein sequence ID" value="MBB4079498.1"/>
    <property type="molecule type" value="Genomic_DNA"/>
</dbReference>
<dbReference type="InterPro" id="IPR011990">
    <property type="entry name" value="TPR-like_helical_dom_sf"/>
</dbReference>
<organism evidence="2 3">
    <name type="scientific">Neolewinella aquimaris</name>
    <dbReference type="NCBI Taxonomy" id="1835722"/>
    <lineage>
        <taxon>Bacteria</taxon>
        <taxon>Pseudomonadati</taxon>
        <taxon>Bacteroidota</taxon>
        <taxon>Saprospiria</taxon>
        <taxon>Saprospirales</taxon>
        <taxon>Lewinellaceae</taxon>
        <taxon>Neolewinella</taxon>
    </lineage>
</organism>
<proteinExistence type="predicted"/>
<evidence type="ECO:0000313" key="2">
    <source>
        <dbReference type="EMBL" id="MBB4079498.1"/>
    </source>
</evidence>
<feature type="transmembrane region" description="Helical" evidence="1">
    <location>
        <begin position="87"/>
        <end position="108"/>
    </location>
</feature>
<keyword evidence="1" id="KW-0812">Transmembrane</keyword>